<evidence type="ECO:0000256" key="1">
    <source>
        <dbReference type="SAM" id="MobiDB-lite"/>
    </source>
</evidence>
<organism evidence="3 4">
    <name type="scientific">Acacia crassicarpa</name>
    <name type="common">northern wattle</name>
    <dbReference type="NCBI Taxonomy" id="499986"/>
    <lineage>
        <taxon>Eukaryota</taxon>
        <taxon>Viridiplantae</taxon>
        <taxon>Streptophyta</taxon>
        <taxon>Embryophyta</taxon>
        <taxon>Tracheophyta</taxon>
        <taxon>Spermatophyta</taxon>
        <taxon>Magnoliopsida</taxon>
        <taxon>eudicotyledons</taxon>
        <taxon>Gunneridae</taxon>
        <taxon>Pentapetalae</taxon>
        <taxon>rosids</taxon>
        <taxon>fabids</taxon>
        <taxon>Fabales</taxon>
        <taxon>Fabaceae</taxon>
        <taxon>Caesalpinioideae</taxon>
        <taxon>mimosoid clade</taxon>
        <taxon>Acacieae</taxon>
        <taxon>Acacia</taxon>
    </lineage>
</organism>
<dbReference type="SMART" id="SM00239">
    <property type="entry name" value="C2"/>
    <property type="match status" value="1"/>
</dbReference>
<feature type="compositionally biased region" description="Low complexity" evidence="1">
    <location>
        <begin position="307"/>
        <end position="317"/>
    </location>
</feature>
<feature type="compositionally biased region" description="Basic and acidic residues" evidence="1">
    <location>
        <begin position="318"/>
        <end position="332"/>
    </location>
</feature>
<proteinExistence type="predicted"/>
<feature type="compositionally biased region" description="Basic and acidic residues" evidence="1">
    <location>
        <begin position="368"/>
        <end position="382"/>
    </location>
</feature>
<gene>
    <name evidence="3" type="ORF">QN277_018728</name>
</gene>
<feature type="region of interest" description="Disordered" evidence="1">
    <location>
        <begin position="281"/>
        <end position="402"/>
    </location>
</feature>
<name>A0AAE1JU75_9FABA</name>
<dbReference type="CDD" id="cd00030">
    <property type="entry name" value="C2"/>
    <property type="match status" value="1"/>
</dbReference>
<accession>A0AAE1JU75</accession>
<feature type="domain" description="C2" evidence="2">
    <location>
        <begin position="17"/>
        <end position="141"/>
    </location>
</feature>
<dbReference type="PANTHER" id="PTHR31208:SF3">
    <property type="entry name" value="OS01G0953500 PROTEIN"/>
    <property type="match status" value="1"/>
</dbReference>
<reference evidence="3" key="1">
    <citation type="submission" date="2023-10" db="EMBL/GenBank/DDBJ databases">
        <title>Chromosome-level genome of the transformable northern wattle, Acacia crassicarpa.</title>
        <authorList>
            <person name="Massaro I."/>
            <person name="Sinha N.R."/>
            <person name="Poethig S."/>
            <person name="Leichty A.R."/>
        </authorList>
    </citation>
    <scope>NUCLEOTIDE SEQUENCE</scope>
    <source>
        <strain evidence="3">Acra3RX</strain>
        <tissue evidence="3">Leaf</tissue>
    </source>
</reference>
<comment type="caution">
    <text evidence="3">The sequence shown here is derived from an EMBL/GenBank/DDBJ whole genome shotgun (WGS) entry which is preliminary data.</text>
</comment>
<evidence type="ECO:0000259" key="2">
    <source>
        <dbReference type="PROSITE" id="PS50004"/>
    </source>
</evidence>
<dbReference type="InterPro" id="IPR035892">
    <property type="entry name" value="C2_domain_sf"/>
</dbReference>
<feature type="compositionally biased region" description="Polar residues" evidence="1">
    <location>
        <begin position="285"/>
        <end position="306"/>
    </location>
</feature>
<protein>
    <recommendedName>
        <fullName evidence="2">C2 domain-containing protein</fullName>
    </recommendedName>
</protein>
<dbReference type="Gene3D" id="2.60.40.150">
    <property type="entry name" value="C2 domain"/>
    <property type="match status" value="1"/>
</dbReference>
<dbReference type="Pfam" id="PF00168">
    <property type="entry name" value="C2"/>
    <property type="match status" value="1"/>
</dbReference>
<dbReference type="InterPro" id="IPR000008">
    <property type="entry name" value="C2_dom"/>
</dbReference>
<dbReference type="PANTHER" id="PTHR31208">
    <property type="entry name" value="EXPRESSED PROTEIN"/>
    <property type="match status" value="1"/>
</dbReference>
<evidence type="ECO:0000313" key="4">
    <source>
        <dbReference type="Proteomes" id="UP001293593"/>
    </source>
</evidence>
<dbReference type="AlphaFoldDB" id="A0AAE1JU75"/>
<feature type="compositionally biased region" description="Polar residues" evidence="1">
    <location>
        <begin position="339"/>
        <end position="367"/>
    </location>
</feature>
<keyword evidence="4" id="KW-1185">Reference proteome</keyword>
<dbReference type="PROSITE" id="PS50004">
    <property type="entry name" value="C2"/>
    <property type="match status" value="1"/>
</dbReference>
<dbReference type="Proteomes" id="UP001293593">
    <property type="component" value="Unassembled WGS sequence"/>
</dbReference>
<evidence type="ECO:0000313" key="3">
    <source>
        <dbReference type="EMBL" id="KAK4275688.1"/>
    </source>
</evidence>
<dbReference type="SUPFAM" id="SSF49562">
    <property type="entry name" value="C2 domain (Calcium/lipid-binding domain, CaLB)"/>
    <property type="match status" value="1"/>
</dbReference>
<sequence>MDSFSQNCHRTTNFRYNPNSAAISHGGDDDGAEFSGILEIYVHHARNIHNICIYENQDVYAKFSLTYNPDETLSTRIVNGGGKNPTFDENLRMEVSQNDAVLKCEIWMFSRVRNFMEDQLLGFALVPISEVLGKGKLTQEYSLSSTDLFHSPAGTVKLTLCLNLNPSLQIINSSVNNSVSSESVNSITNNCSSSISSEVVLLDRKISEVMLDPIEFSRIEFPDVSVVRENQQMVSEYFNLTSHGSSSSSSATASSLASRPNSGGLLPFLCLSAPPPPHFDDCEMTVNSPDGNHGDSSISPNGSIQNSGFFSSTTTTLSDDRNSADSSTEKKGHIGGGESSNSANIVITSDATNHHQNSVSSCGPDTPTSKKESEGRDEKEGKFSSATKENESNNNSNNNKDRKKNIEAAKFGQVFSAPLGNINLEAEQSAMQQQIVDMYMRSMQQFTESLAKMKLPMDLNAPDTEDCGDVIQNHSSNNNSNKLEIDKKNERSRVFYGSRAFF</sequence>
<dbReference type="EMBL" id="JAWXYG010000004">
    <property type="protein sequence ID" value="KAK4275688.1"/>
    <property type="molecule type" value="Genomic_DNA"/>
</dbReference>